<dbReference type="OrthoDB" id="7824597at2"/>
<dbReference type="InterPro" id="IPR010626">
    <property type="entry name" value="DUF1217"/>
</dbReference>
<dbReference type="InterPro" id="IPR023157">
    <property type="entry name" value="AGR-C-984p-like_sf"/>
</dbReference>
<reference evidence="2" key="1">
    <citation type="submission" date="2016-08" db="EMBL/GenBank/DDBJ databases">
        <authorList>
            <person name="Varghese N."/>
            <person name="Submissions Spin"/>
        </authorList>
    </citation>
    <scope>NUCLEOTIDE SEQUENCE [LARGE SCALE GENOMIC DNA]</scope>
    <source>
        <strain evidence="2">HAMBI 2975</strain>
    </source>
</reference>
<dbReference type="Pfam" id="PF06748">
    <property type="entry name" value="DUF1217"/>
    <property type="match status" value="2"/>
</dbReference>
<dbReference type="STRING" id="410764.GA0061103_2757"/>
<dbReference type="RefSeq" id="WP_092709624.1">
    <property type="nucleotide sequence ID" value="NZ_FMAG01000002.1"/>
</dbReference>
<dbReference type="EMBL" id="FMAG01000002">
    <property type="protein sequence ID" value="SCB19818.1"/>
    <property type="molecule type" value="Genomic_DNA"/>
</dbReference>
<protein>
    <submittedName>
        <fullName evidence="1">Uncharacterized protein</fullName>
    </submittedName>
</protein>
<dbReference type="Gene3D" id="1.10.3700.10">
    <property type="entry name" value="AGR C 984p-like"/>
    <property type="match status" value="4"/>
</dbReference>
<evidence type="ECO:0000313" key="1">
    <source>
        <dbReference type="EMBL" id="SCB19818.1"/>
    </source>
</evidence>
<proteinExistence type="predicted"/>
<organism evidence="1 2">
    <name type="scientific">Rhizobium multihospitium</name>
    <dbReference type="NCBI Taxonomy" id="410764"/>
    <lineage>
        <taxon>Bacteria</taxon>
        <taxon>Pseudomonadati</taxon>
        <taxon>Pseudomonadota</taxon>
        <taxon>Alphaproteobacteria</taxon>
        <taxon>Hyphomicrobiales</taxon>
        <taxon>Rhizobiaceae</taxon>
        <taxon>Rhizobium/Agrobacterium group</taxon>
        <taxon>Rhizobium</taxon>
    </lineage>
</organism>
<gene>
    <name evidence="1" type="ORF">GA0061103_2757</name>
</gene>
<sequence length="838" mass="90254">MISTYLGYTIATRDMATSLNQVAQQSQNKRLIDYYNANIGKVTNVDDFLNNYQLYSYAMEAYGLSDMTYAKAFMKQVLTSDLSDSSSFANKLTDPRYKEFAAAFNFGTSSSGSTNTAQTSTQEDDLIGLYQQSFTNEETSAATETTYYSQNISSVKTVDDLLGNTRLRNYVLQAYGIDPTYVSNSSLKQMLTSDLSDPNSYVNQNGGTADKALVAEFNFNADGTIKTSTPDGDTAYYEANIGSVTSVDQLTSNPQLFQYVKTAFNIPSYITADQFNASAKDASTASSNGLTAVMAEFNFQSDGTVASGSQAQTSDQISATTAGYTANYPGGPQTLSQQADVMSAYNSTVPSFTTSVGATDNDLYYKNHIGSITSVDQLTSDTRLFDYIKTAYGIDSTTPAVVFKNAFADSTTAAIFGLTDVVSQFNFQSDGTLASGQTAQSQDEIDAASTAYMSNYQSSQSTLTTDAVNNYKNRIADVKTIKDFFASNTSDSSTSNDSAPELYQMALRAYGIGENEVTKSQLTKILESDPYDPKSYVNSLKDSRFTALAKAFNFDSKGNLKAPVQSLSQTQINSYISEYSSRSTAGLSGAELTKATSDAKTAGTYFATNIVKVTSVTDLLADSKLTNFILTANGINPKTVDTATLKKAFASDPSDSKSFINTTDGAKFKSIVEAFNFGTDGNLTDSKLGTAQNQGALAATNDLFLHQTLEDQQGETNPGVRLALYFQRKAPDINSIYDIMGDSALYEVITTTYNLPSSISNMDVDTQASMLKKFVNVSDLQDPDKVKQLLQRFSAMYDMENNTTSSTSPALSILTGSSSSSGISADTLLSIAQLSSSR</sequence>
<dbReference type="AlphaFoldDB" id="A0A1C3UWL1"/>
<dbReference type="SUPFAM" id="SSF158837">
    <property type="entry name" value="AGR C 984p-like"/>
    <property type="match status" value="6"/>
</dbReference>
<accession>A0A1C3UWL1</accession>
<keyword evidence="2" id="KW-1185">Reference proteome</keyword>
<name>A0A1C3UWL1_9HYPH</name>
<evidence type="ECO:0000313" key="2">
    <source>
        <dbReference type="Proteomes" id="UP000199101"/>
    </source>
</evidence>
<dbReference type="Proteomes" id="UP000199101">
    <property type="component" value="Unassembled WGS sequence"/>
</dbReference>